<comment type="caution">
    <text evidence="1">The sequence shown here is derived from an EMBL/GenBank/DDBJ whole genome shotgun (WGS) entry which is preliminary data.</text>
</comment>
<reference evidence="1" key="1">
    <citation type="submission" date="2017-10" db="EMBL/GenBank/DDBJ databases">
        <title>Genome sequence of cellulolytic Lachnospiraceae bacterium XHS1971 isolated from hotspring sediment.</title>
        <authorList>
            <person name="Vasudevan G."/>
            <person name="Joshi A.J."/>
            <person name="Hivarkar S."/>
            <person name="Lanjekar V.B."/>
            <person name="Dhakephalkar P.K."/>
            <person name="Dagar S."/>
        </authorList>
    </citation>
    <scope>NUCLEOTIDE SEQUENCE</scope>
    <source>
        <strain evidence="1">XHS1971</strain>
    </source>
</reference>
<dbReference type="EMBL" id="PEDL01000018">
    <property type="protein sequence ID" value="PHV69803.1"/>
    <property type="molecule type" value="Genomic_DNA"/>
</dbReference>
<accession>A0AC61DAJ9</accession>
<dbReference type="Proteomes" id="UP000224460">
    <property type="component" value="Unassembled WGS sequence"/>
</dbReference>
<keyword evidence="2" id="KW-1185">Reference proteome</keyword>
<organism evidence="1 2">
    <name type="scientific">Sporanaerobium hydrogeniformans</name>
    <dbReference type="NCBI Taxonomy" id="3072179"/>
    <lineage>
        <taxon>Bacteria</taxon>
        <taxon>Bacillati</taxon>
        <taxon>Bacillota</taxon>
        <taxon>Clostridia</taxon>
        <taxon>Lachnospirales</taxon>
        <taxon>Lachnospiraceae</taxon>
        <taxon>Sporanaerobium</taxon>
    </lineage>
</organism>
<evidence type="ECO:0000313" key="2">
    <source>
        <dbReference type="Proteomes" id="UP000224460"/>
    </source>
</evidence>
<evidence type="ECO:0000313" key="1">
    <source>
        <dbReference type="EMBL" id="PHV69803.1"/>
    </source>
</evidence>
<keyword evidence="1" id="KW-0378">Hydrolase</keyword>
<name>A0AC61DAJ9_9FIRM</name>
<proteinExistence type="predicted"/>
<protein>
    <submittedName>
        <fullName evidence="1">Histidinol phosphatase</fullName>
        <ecNumber evidence="1">3.1.3.15</ecNumber>
    </submittedName>
</protein>
<dbReference type="EC" id="3.1.3.15" evidence="1"/>
<sequence>MLKNRKLRDGHIHSPYCPHGTADAMELYVKKAIELGLREMTFTEHMPLPNTLQKFDLPQDAAISLEQVKPYLNEIEQLKEKYKKKIKIYKGFEVDYIEGLEEETKKLLEQYGGEIEDSILSVHFLKLGEEYVCVDWSPNKFGEIITKCGGIDKVYDLYFETLLKSIKANLGEYKPRRIGHPTLVKIFQLRYPYTYKNHKLLDKIVKEIKTRGYEVDYNTAGFRKPLCRTSYPSSYLLDLLKHHHVKLVLGSDAHTATDVGRDFNKVY</sequence>
<gene>
    <name evidence="1" type="ORF">CS063_13885</name>
</gene>